<dbReference type="Gene3D" id="1.10.1060.10">
    <property type="entry name" value="Alpha-helical ferredoxin"/>
    <property type="match status" value="1"/>
</dbReference>
<reference evidence="3 4" key="1">
    <citation type="submission" date="2022-03" db="EMBL/GenBank/DDBJ databases">
        <title>Novel taxa within the pig intestine.</title>
        <authorList>
            <person name="Wylensek D."/>
            <person name="Bishof K."/>
            <person name="Afrizal A."/>
            <person name="Clavel T."/>
        </authorList>
    </citation>
    <scope>NUCLEOTIDE SEQUENCE [LARGE SCALE GENOMIC DNA]</scope>
    <source>
        <strain evidence="3 4">CLA-KB-P66</strain>
    </source>
</reference>
<sequence>MSENTVKKLKASGLPRHAMPEQNPKKRAANFEEVPYGFSLEMAMDEATRCLRCPKPRCVAACPVNIRIPDFIDSIANGNIQEAAIKLKKQSALSAVCGRVCPQELQCEGSCVLGIKGKPVAIGSLERFAADYVRQNNLEKIPEKAAPTGKRVAIIGCGPAGITAALDTALAGHEVEIFEGLHFPGGVLMYGIPQFRLPKEIVLHEVNTLKSLGVKIHLNHLIGKMQTVDELLASGFDAVFIGSGAGLPNFMGIPGENSVGVFSANEFLTRFNLMKAYAFPTYGTTPIKAKHIVTIGGGNVAMDSARTALRAGAKSTLVYRRAREQMPARAEEVHHAEQEGVNFQLLTAPKRVVADENGRVIGLECSKMELGEPDASGRRGVVEIPNSEFVIDCDAIVVSIGNRPNPLIPMTCKNLKTTKKGTLEINPNTLETSMKGVFAGGDVVSGAATVISAMGQAKKAALSINKYLRGEPLEPAQE</sequence>
<comment type="caution">
    <text evidence="3">The sequence shown here is derived from an EMBL/GenBank/DDBJ whole genome shotgun (WGS) entry which is preliminary data.</text>
</comment>
<dbReference type="SUPFAM" id="SSF46548">
    <property type="entry name" value="alpha-helical ferredoxin"/>
    <property type="match status" value="1"/>
</dbReference>
<dbReference type="PROSITE" id="PS51379">
    <property type="entry name" value="4FE4S_FER_2"/>
    <property type="match status" value="1"/>
</dbReference>
<accession>A0ABU4WGF5</accession>
<evidence type="ECO:0000259" key="2">
    <source>
        <dbReference type="PROSITE" id="PS51379"/>
    </source>
</evidence>
<dbReference type="PRINTS" id="PR00368">
    <property type="entry name" value="FADPNR"/>
</dbReference>
<dbReference type="NCBIfam" id="TIGR01316">
    <property type="entry name" value="gltA"/>
    <property type="match status" value="1"/>
</dbReference>
<keyword evidence="4" id="KW-1185">Reference proteome</keyword>
<dbReference type="InterPro" id="IPR028261">
    <property type="entry name" value="DPD_II"/>
</dbReference>
<dbReference type="InterPro" id="IPR036188">
    <property type="entry name" value="FAD/NAD-bd_sf"/>
</dbReference>
<dbReference type="PANTHER" id="PTHR42783:SF3">
    <property type="entry name" value="GLUTAMATE SYNTHASE [NADPH] SMALL CHAIN-RELATED"/>
    <property type="match status" value="1"/>
</dbReference>
<dbReference type="EC" id="1.4.1.13" evidence="3"/>
<dbReference type="InterPro" id="IPR009051">
    <property type="entry name" value="Helical_ferredxn"/>
</dbReference>
<dbReference type="GO" id="GO:0004355">
    <property type="term" value="F:glutamate synthase (NADPH) activity"/>
    <property type="evidence" value="ECO:0007669"/>
    <property type="project" value="UniProtKB-EC"/>
</dbReference>
<organism evidence="3 4">
    <name type="scientific">Intestinicryptomonas porci</name>
    <dbReference type="NCBI Taxonomy" id="2926320"/>
    <lineage>
        <taxon>Bacteria</taxon>
        <taxon>Pseudomonadati</taxon>
        <taxon>Verrucomicrobiota</taxon>
        <taxon>Opitutia</taxon>
        <taxon>Opitutales</taxon>
        <taxon>Intestinicryptomonaceae</taxon>
        <taxon>Intestinicryptomonas</taxon>
    </lineage>
</organism>
<dbReference type="Pfam" id="PF07992">
    <property type="entry name" value="Pyr_redox_2"/>
    <property type="match status" value="1"/>
</dbReference>
<name>A0ABU4WGF5_9BACT</name>
<feature type="region of interest" description="Disordered" evidence="1">
    <location>
        <begin position="1"/>
        <end position="26"/>
    </location>
</feature>
<gene>
    <name evidence="3" type="primary">gltA</name>
    <name evidence="3" type="ORF">MOX91_05540</name>
</gene>
<protein>
    <submittedName>
        <fullName evidence="3">NADPH-dependent glutamate synthase</fullName>
        <ecNumber evidence="3">1.4.1.13</ecNumber>
    </submittedName>
</protein>
<proteinExistence type="predicted"/>
<dbReference type="InterPro" id="IPR017896">
    <property type="entry name" value="4Fe4S_Fe-S-bd"/>
</dbReference>
<dbReference type="Gene3D" id="3.50.50.60">
    <property type="entry name" value="FAD/NAD(P)-binding domain"/>
    <property type="match status" value="2"/>
</dbReference>
<dbReference type="Pfam" id="PF14691">
    <property type="entry name" value="Fer4_20"/>
    <property type="match status" value="1"/>
</dbReference>
<dbReference type="Proteomes" id="UP001275932">
    <property type="component" value="Unassembled WGS sequence"/>
</dbReference>
<dbReference type="RefSeq" id="WP_370397088.1">
    <property type="nucleotide sequence ID" value="NZ_JALBUT010000005.1"/>
</dbReference>
<dbReference type="InterPro" id="IPR006004">
    <property type="entry name" value="SudA-like"/>
</dbReference>
<dbReference type="SUPFAM" id="SSF51971">
    <property type="entry name" value="Nucleotide-binding domain"/>
    <property type="match status" value="1"/>
</dbReference>
<evidence type="ECO:0000313" key="4">
    <source>
        <dbReference type="Proteomes" id="UP001275932"/>
    </source>
</evidence>
<feature type="domain" description="4Fe-4S ferredoxin-type" evidence="2">
    <location>
        <begin position="40"/>
        <end position="71"/>
    </location>
</feature>
<keyword evidence="3" id="KW-0560">Oxidoreductase</keyword>
<evidence type="ECO:0000256" key="1">
    <source>
        <dbReference type="SAM" id="MobiDB-lite"/>
    </source>
</evidence>
<dbReference type="InterPro" id="IPR023753">
    <property type="entry name" value="FAD/NAD-binding_dom"/>
</dbReference>
<evidence type="ECO:0000313" key="3">
    <source>
        <dbReference type="EMBL" id="MDX8415642.1"/>
    </source>
</evidence>
<dbReference type="PANTHER" id="PTHR42783">
    <property type="entry name" value="GLUTAMATE SYNTHASE [NADPH] SMALL CHAIN"/>
    <property type="match status" value="1"/>
</dbReference>
<dbReference type="PRINTS" id="PR00469">
    <property type="entry name" value="PNDRDTASEII"/>
</dbReference>
<dbReference type="EMBL" id="JALBUT010000005">
    <property type="protein sequence ID" value="MDX8415642.1"/>
    <property type="molecule type" value="Genomic_DNA"/>
</dbReference>